<evidence type="ECO:0000313" key="1">
    <source>
        <dbReference type="EMBL" id="JAD59097.1"/>
    </source>
</evidence>
<dbReference type="EMBL" id="GBRH01238798">
    <property type="protein sequence ID" value="JAD59097.1"/>
    <property type="molecule type" value="Transcribed_RNA"/>
</dbReference>
<accession>A0A0A9BIM8</accession>
<proteinExistence type="predicted"/>
<dbReference type="AlphaFoldDB" id="A0A0A9BIM8"/>
<sequence length="24" mass="2527">MTATCPMCYLSGLPCHTLSTVLAL</sequence>
<reference evidence="1" key="2">
    <citation type="journal article" date="2015" name="Data Brief">
        <title>Shoot transcriptome of the giant reed, Arundo donax.</title>
        <authorList>
            <person name="Barrero R.A."/>
            <person name="Guerrero F.D."/>
            <person name="Moolhuijzen P."/>
            <person name="Goolsby J.A."/>
            <person name="Tidwell J."/>
            <person name="Bellgard S.E."/>
            <person name="Bellgard M.I."/>
        </authorList>
    </citation>
    <scope>NUCLEOTIDE SEQUENCE</scope>
    <source>
        <tissue evidence="1">Shoot tissue taken approximately 20 cm above the soil surface</tissue>
    </source>
</reference>
<organism evidence="1">
    <name type="scientific">Arundo donax</name>
    <name type="common">Giant reed</name>
    <name type="synonym">Donax arundinaceus</name>
    <dbReference type="NCBI Taxonomy" id="35708"/>
    <lineage>
        <taxon>Eukaryota</taxon>
        <taxon>Viridiplantae</taxon>
        <taxon>Streptophyta</taxon>
        <taxon>Embryophyta</taxon>
        <taxon>Tracheophyta</taxon>
        <taxon>Spermatophyta</taxon>
        <taxon>Magnoliopsida</taxon>
        <taxon>Liliopsida</taxon>
        <taxon>Poales</taxon>
        <taxon>Poaceae</taxon>
        <taxon>PACMAD clade</taxon>
        <taxon>Arundinoideae</taxon>
        <taxon>Arundineae</taxon>
        <taxon>Arundo</taxon>
    </lineage>
</organism>
<protein>
    <submittedName>
        <fullName evidence="1">Uncharacterized protein</fullName>
    </submittedName>
</protein>
<name>A0A0A9BIM8_ARUDO</name>
<reference evidence="1" key="1">
    <citation type="submission" date="2014-09" db="EMBL/GenBank/DDBJ databases">
        <authorList>
            <person name="Magalhaes I.L.F."/>
            <person name="Oliveira U."/>
            <person name="Santos F.R."/>
            <person name="Vidigal T.H.D.A."/>
            <person name="Brescovit A.D."/>
            <person name="Santos A.J."/>
        </authorList>
    </citation>
    <scope>NUCLEOTIDE SEQUENCE</scope>
    <source>
        <tissue evidence="1">Shoot tissue taken approximately 20 cm above the soil surface</tissue>
    </source>
</reference>